<dbReference type="Proteomes" id="UP000269787">
    <property type="component" value="Segment"/>
</dbReference>
<evidence type="ECO:0000313" key="1">
    <source>
        <dbReference type="EMBL" id="AYD82892.1"/>
    </source>
</evidence>
<protein>
    <submittedName>
        <fullName evidence="1">Uncharacterized protein</fullName>
    </submittedName>
</protein>
<evidence type="ECO:0000313" key="2">
    <source>
        <dbReference type="Proteomes" id="UP000269787"/>
    </source>
</evidence>
<proteinExistence type="predicted"/>
<keyword evidence="2" id="KW-1185">Reference proteome</keyword>
<dbReference type="EMBL" id="MH763831">
    <property type="protein sequence ID" value="AYD82892.1"/>
    <property type="molecule type" value="Genomic_DNA"/>
</dbReference>
<name>A0A386KC05_9CAUD</name>
<accession>A0A386KC05</accession>
<gene>
    <name evidence="1" type="ORF">Aci08_08</name>
</gene>
<reference evidence="1 2" key="1">
    <citation type="submission" date="2018-08" db="EMBL/GenBank/DDBJ databases">
        <title>Complete genome sequence of five Acinetobacter baumannii phages from Abidjan, Cote d'Ivoire.</title>
        <authorList>
            <person name="Essoh C."/>
            <person name="Vernadet J.-P."/>
            <person name="Vergnaud G."/>
            <person name="Resch G."/>
            <person name="Pourcel C."/>
        </authorList>
    </citation>
    <scope>NUCLEOTIDE SEQUENCE [LARGE SCALE GENOMIC DNA]</scope>
</reference>
<organism evidence="1 2">
    <name type="scientific">Acinetobacter phage vB_AbaP_B09_Aci08</name>
    <dbReference type="NCBI Taxonomy" id="2315601"/>
    <lineage>
        <taxon>Viruses</taxon>
        <taxon>Duplodnaviria</taxon>
        <taxon>Heunggongvirae</taxon>
        <taxon>Uroviricota</taxon>
        <taxon>Caudoviricetes</taxon>
        <taxon>Autographivirales</taxon>
        <taxon>Autoscriptoviridae</taxon>
        <taxon>Beijerinckvirinae</taxon>
        <taxon>Friunavirus</taxon>
        <taxon>Friunavirus Aci08</taxon>
    </lineage>
</organism>
<sequence length="135" mass="15045">MDVMDVRLQQVIEQYKDKTTPIRLFYMDDDGTDWLEESGCIGYVVYPKGAISAHDFELVGAGTVLHNAIGKVVDVQTGRVLYQHGKYQNPNLVVFGSHLHGWSVKTPDGRVVAFYRTKGPATRLANYLNGVTNSI</sequence>